<proteinExistence type="predicted"/>
<dbReference type="GO" id="GO:0070382">
    <property type="term" value="C:exocytic vesicle"/>
    <property type="evidence" value="ECO:0007669"/>
    <property type="project" value="TreeGrafter"/>
</dbReference>
<evidence type="ECO:0000256" key="3">
    <source>
        <dbReference type="ARBA" id="ARBA00023136"/>
    </source>
</evidence>
<dbReference type="InterPro" id="IPR035892">
    <property type="entry name" value="C2_domain_sf"/>
</dbReference>
<dbReference type="Proteomes" id="UP000261580">
    <property type="component" value="Unassembled WGS sequence"/>
</dbReference>
<dbReference type="Bgee" id="ENSNBRG00000021807">
    <property type="expression patterns" value="Expressed in blood and 1 other cell type or tissue"/>
</dbReference>
<name>A0A3Q4I4C6_NEOBR</name>
<dbReference type="OMA" id="ACENHYF"/>
<keyword evidence="6" id="KW-1185">Reference proteome</keyword>
<reference evidence="5" key="1">
    <citation type="submission" date="2025-08" db="UniProtKB">
        <authorList>
            <consortium name="Ensembl"/>
        </authorList>
    </citation>
    <scope>IDENTIFICATION</scope>
</reference>
<dbReference type="SMART" id="SM00239">
    <property type="entry name" value="C2"/>
    <property type="match status" value="1"/>
</dbReference>
<reference evidence="5" key="2">
    <citation type="submission" date="2025-09" db="UniProtKB">
        <authorList>
            <consortium name="Ensembl"/>
        </authorList>
    </citation>
    <scope>IDENTIFICATION</scope>
</reference>
<dbReference type="GO" id="GO:0006887">
    <property type="term" value="P:exocytosis"/>
    <property type="evidence" value="ECO:0007669"/>
    <property type="project" value="TreeGrafter"/>
</dbReference>
<dbReference type="GO" id="GO:0005886">
    <property type="term" value="C:plasma membrane"/>
    <property type="evidence" value="ECO:0007669"/>
    <property type="project" value="TreeGrafter"/>
</dbReference>
<evidence type="ECO:0000313" key="5">
    <source>
        <dbReference type="Ensembl" id="ENSNBRP00000028628.1"/>
    </source>
</evidence>
<dbReference type="Gene3D" id="2.60.40.150">
    <property type="entry name" value="C2 domain"/>
    <property type="match status" value="1"/>
</dbReference>
<feature type="domain" description="C2" evidence="4">
    <location>
        <begin position="76"/>
        <end position="196"/>
    </location>
</feature>
<dbReference type="PANTHER" id="PTHR45716">
    <property type="entry name" value="BITESIZE, ISOFORM I"/>
    <property type="match status" value="1"/>
</dbReference>
<dbReference type="GO" id="GO:0042043">
    <property type="term" value="F:neurexin family protein binding"/>
    <property type="evidence" value="ECO:0007669"/>
    <property type="project" value="TreeGrafter"/>
</dbReference>
<evidence type="ECO:0000256" key="1">
    <source>
        <dbReference type="ARBA" id="ARBA00004370"/>
    </source>
</evidence>
<dbReference type="AlphaFoldDB" id="A0A3Q4I4C6"/>
<accession>A0A3Q4I4C6</accession>
<protein>
    <recommendedName>
        <fullName evidence="4">C2 domain-containing protein</fullName>
    </recommendedName>
</protein>
<dbReference type="Pfam" id="PF00168">
    <property type="entry name" value="C2"/>
    <property type="match status" value="1"/>
</dbReference>
<dbReference type="InterPro" id="IPR000008">
    <property type="entry name" value="C2_dom"/>
</dbReference>
<dbReference type="SUPFAM" id="SSF49562">
    <property type="entry name" value="C2 domain (Calcium/lipid-binding domain, CaLB)"/>
    <property type="match status" value="1"/>
</dbReference>
<dbReference type="PANTHER" id="PTHR45716:SF1">
    <property type="entry name" value="SYNAPTOTAGMIN-LIKE PROTEIN 3"/>
    <property type="match status" value="1"/>
</dbReference>
<comment type="subcellular location">
    <subcellularLocation>
        <location evidence="1">Membrane</location>
    </subcellularLocation>
</comment>
<dbReference type="FunFam" id="2.60.40.150:FF:000006">
    <property type="entry name" value="Synaptotagmin-like 5, isoform CRA_a"/>
    <property type="match status" value="1"/>
</dbReference>
<dbReference type="PROSITE" id="PS50004">
    <property type="entry name" value="C2"/>
    <property type="match status" value="1"/>
</dbReference>
<dbReference type="Ensembl" id="ENSNBRT00000029377.1">
    <property type="protein sequence ID" value="ENSNBRP00000028628.1"/>
    <property type="gene ID" value="ENSNBRG00000021807.1"/>
</dbReference>
<dbReference type="GeneTree" id="ENSGT00940000167198"/>
<organism evidence="5 6">
    <name type="scientific">Neolamprologus brichardi</name>
    <name type="common">Fairy cichlid</name>
    <name type="synonym">Lamprologus brichardi</name>
    <dbReference type="NCBI Taxonomy" id="32507"/>
    <lineage>
        <taxon>Eukaryota</taxon>
        <taxon>Metazoa</taxon>
        <taxon>Chordata</taxon>
        <taxon>Craniata</taxon>
        <taxon>Vertebrata</taxon>
        <taxon>Euteleostomi</taxon>
        <taxon>Actinopterygii</taxon>
        <taxon>Neopterygii</taxon>
        <taxon>Teleostei</taxon>
        <taxon>Neoteleostei</taxon>
        <taxon>Acanthomorphata</taxon>
        <taxon>Ovalentaria</taxon>
        <taxon>Cichlomorphae</taxon>
        <taxon>Cichliformes</taxon>
        <taxon>Cichlidae</taxon>
        <taxon>African cichlids</taxon>
        <taxon>Pseudocrenilabrinae</taxon>
        <taxon>Lamprologini</taxon>
        <taxon>Neolamprologus</taxon>
    </lineage>
</organism>
<evidence type="ECO:0000256" key="2">
    <source>
        <dbReference type="ARBA" id="ARBA00022737"/>
    </source>
</evidence>
<keyword evidence="3" id="KW-0472">Membrane</keyword>
<dbReference type="STRING" id="32507.ENSNBRP00000028628"/>
<keyword evidence="2" id="KW-0677">Repeat</keyword>
<evidence type="ECO:0000259" key="4">
    <source>
        <dbReference type="PROSITE" id="PS50004"/>
    </source>
</evidence>
<evidence type="ECO:0000313" key="6">
    <source>
        <dbReference type="Proteomes" id="UP000261580"/>
    </source>
</evidence>
<sequence length="251" mass="28927">MYKVINHYYSFHQICGKSNGFLHDPDHKIPSYNYPLSHLSHPFPLKCKIDAITCIWLPQGSCSSTSTDLGFESVSVTGELELALAFNTNTSRLEITVGTCRNLSYGDSKKRKCHPYVKIYVLPDKSCKLKTSVKKNTTDPVYNEVLKYGIQRNMLIGKRLQATVWHSGTLKRKVFLGEVLIPLDGWRFEDKAFQCFNWYPLCPKFHFQFIEHLVNSFIQKHKHQSHNILSQNQSHVHGLPFHTVWLCNAKA</sequence>